<accession>A0ABQ7VNW1</accession>
<proteinExistence type="predicted"/>
<keyword evidence="2" id="KW-1185">Reference proteome</keyword>
<name>A0ABQ7VNW1_SOLTU</name>
<evidence type="ECO:0000313" key="1">
    <source>
        <dbReference type="EMBL" id="KAH0770181.1"/>
    </source>
</evidence>
<sequence>MGGQNAIIEESDVLVDMATRTDSTQEEWSSILCGTSKLLVNRTFPNCKMEFQWNQLCEEVERLRPKVIIR</sequence>
<dbReference type="EMBL" id="JAIVGD010000011">
    <property type="protein sequence ID" value="KAH0770181.1"/>
    <property type="molecule type" value="Genomic_DNA"/>
</dbReference>
<gene>
    <name evidence="1" type="ORF">KY290_014162</name>
</gene>
<protein>
    <submittedName>
        <fullName evidence="1">Uncharacterized protein</fullName>
    </submittedName>
</protein>
<dbReference type="Proteomes" id="UP000826656">
    <property type="component" value="Unassembled WGS sequence"/>
</dbReference>
<organism evidence="1 2">
    <name type="scientific">Solanum tuberosum</name>
    <name type="common">Potato</name>
    <dbReference type="NCBI Taxonomy" id="4113"/>
    <lineage>
        <taxon>Eukaryota</taxon>
        <taxon>Viridiplantae</taxon>
        <taxon>Streptophyta</taxon>
        <taxon>Embryophyta</taxon>
        <taxon>Tracheophyta</taxon>
        <taxon>Spermatophyta</taxon>
        <taxon>Magnoliopsida</taxon>
        <taxon>eudicotyledons</taxon>
        <taxon>Gunneridae</taxon>
        <taxon>Pentapetalae</taxon>
        <taxon>asterids</taxon>
        <taxon>lamiids</taxon>
        <taxon>Solanales</taxon>
        <taxon>Solanaceae</taxon>
        <taxon>Solanoideae</taxon>
        <taxon>Solaneae</taxon>
        <taxon>Solanum</taxon>
    </lineage>
</organism>
<comment type="caution">
    <text evidence="1">The sequence shown here is derived from an EMBL/GenBank/DDBJ whole genome shotgun (WGS) entry which is preliminary data.</text>
</comment>
<reference evidence="1 2" key="1">
    <citation type="journal article" date="2021" name="bioRxiv">
        <title>Chromosome-scale and haplotype-resolved genome assembly of a tetraploid potato cultivar.</title>
        <authorList>
            <person name="Sun H."/>
            <person name="Jiao W.-B."/>
            <person name="Krause K."/>
            <person name="Campoy J.A."/>
            <person name="Goel M."/>
            <person name="Folz-Donahue K."/>
            <person name="Kukat C."/>
            <person name="Huettel B."/>
            <person name="Schneeberger K."/>
        </authorList>
    </citation>
    <scope>NUCLEOTIDE SEQUENCE [LARGE SCALE GENOMIC DNA]</scope>
    <source>
        <strain evidence="1">SolTubOtavaFocal</strain>
        <tissue evidence="1">Leaves</tissue>
    </source>
</reference>
<evidence type="ECO:0000313" key="2">
    <source>
        <dbReference type="Proteomes" id="UP000826656"/>
    </source>
</evidence>